<name>E3I074_RHOVT</name>
<dbReference type="KEGG" id="rva:Rvan_1868"/>
<keyword evidence="2" id="KW-1185">Reference proteome</keyword>
<sequence length="48" mass="5406">MENEIRQIASDLVEVIVRLQFLAVRLERAVREAGLSRSGPIGRLEDSL</sequence>
<gene>
    <name evidence="1" type="ordered locus">Rvan_1868</name>
</gene>
<protein>
    <submittedName>
        <fullName evidence="1">Uncharacterized protein</fullName>
    </submittedName>
</protein>
<evidence type="ECO:0000313" key="1">
    <source>
        <dbReference type="EMBL" id="ADP71109.1"/>
    </source>
</evidence>
<reference evidence="2" key="1">
    <citation type="journal article" date="2011" name="J. Bacteriol.">
        <title>Genome sequences of eight morphologically diverse alphaproteobacteria.</title>
        <authorList>
            <consortium name="US DOE Joint Genome Institute"/>
            <person name="Brown P.J."/>
            <person name="Kysela D.T."/>
            <person name="Buechlein A."/>
            <person name="Hemmerich C."/>
            <person name="Brun Y.V."/>
        </authorList>
    </citation>
    <scope>NUCLEOTIDE SEQUENCE [LARGE SCALE GENOMIC DNA]</scope>
    <source>
        <strain evidence="2">ATCC 17100 / ATH 3.1.1 / DSM 162 / LMG 4299</strain>
    </source>
</reference>
<proteinExistence type="predicted"/>
<organism evidence="1 2">
    <name type="scientific">Rhodomicrobium vannielii (strain ATCC 17100 / DSM 162 / LMG 4299 / NCIMB 10020 / ATH 3.1.1)</name>
    <dbReference type="NCBI Taxonomy" id="648757"/>
    <lineage>
        <taxon>Bacteria</taxon>
        <taxon>Pseudomonadati</taxon>
        <taxon>Pseudomonadota</taxon>
        <taxon>Alphaproteobacteria</taxon>
        <taxon>Hyphomicrobiales</taxon>
        <taxon>Hyphomicrobiaceae</taxon>
        <taxon>Rhodomicrobium</taxon>
    </lineage>
</organism>
<evidence type="ECO:0000313" key="2">
    <source>
        <dbReference type="Proteomes" id="UP000001399"/>
    </source>
</evidence>
<dbReference type="RefSeq" id="WP_013419499.1">
    <property type="nucleotide sequence ID" value="NC_014664.1"/>
</dbReference>
<dbReference type="Proteomes" id="UP000001399">
    <property type="component" value="Chromosome"/>
</dbReference>
<accession>E3I074</accession>
<dbReference type="HOGENOM" id="CLU_3157229_0_0_5"/>
<dbReference type="AlphaFoldDB" id="E3I074"/>
<dbReference type="STRING" id="648757.Rvan_1868"/>
<dbReference type="EMBL" id="CP002292">
    <property type="protein sequence ID" value="ADP71109.1"/>
    <property type="molecule type" value="Genomic_DNA"/>
</dbReference>